<feature type="domain" description="SCP" evidence="3">
    <location>
        <begin position="37"/>
        <end position="193"/>
    </location>
</feature>
<feature type="signal peptide" evidence="2">
    <location>
        <begin position="1"/>
        <end position="21"/>
    </location>
</feature>
<sequence length="228" mass="25561">MFVPTLGGLLVLSLFTGRSEGQCLEGKLLRSGELNCEEKQAILDKHNTLRRHVAIGNVSNQPSAVNMLQMSWDDELAEEAQDWADRCSFEHTPLEQRKLSRFTYGQNLGMSMNYPVESSLGNAPDFDAAIQDWFNEVYEYGYNGSYNPNSGHYSQVIWADSQFVGCGYVYYYNKPAYSKLYVCNYGPGGNIQGRRAYHQGKPGCTEPDTKPSSEFPGLCQKSNAEEPC</sequence>
<dbReference type="PRINTS" id="PR00837">
    <property type="entry name" value="V5TPXLIKE"/>
</dbReference>
<dbReference type="InterPro" id="IPR018244">
    <property type="entry name" value="Allrgn_V5/Tpx1_CS"/>
</dbReference>
<keyword evidence="2" id="KW-0732">Signal</keyword>
<dbReference type="PROSITE" id="PS01010">
    <property type="entry name" value="CRISP_2"/>
    <property type="match status" value="1"/>
</dbReference>
<dbReference type="InterPro" id="IPR002413">
    <property type="entry name" value="V5_allergen-like"/>
</dbReference>
<accession>A0A2K8JNI2</accession>
<dbReference type="InterPro" id="IPR001283">
    <property type="entry name" value="CRISP-related"/>
</dbReference>
<dbReference type="PRINTS" id="PR00838">
    <property type="entry name" value="V5ALLERGEN"/>
</dbReference>
<dbReference type="CDD" id="cd05380">
    <property type="entry name" value="CAP_euk"/>
    <property type="match status" value="1"/>
</dbReference>
<feature type="chain" id="PRO_5014603410" evidence="2">
    <location>
        <begin position="22"/>
        <end position="228"/>
    </location>
</feature>
<dbReference type="GO" id="GO:0005576">
    <property type="term" value="C:extracellular region"/>
    <property type="evidence" value="ECO:0007669"/>
    <property type="project" value="UniProtKB-SubCell"/>
</dbReference>
<dbReference type="SMART" id="SM00198">
    <property type="entry name" value="SCP"/>
    <property type="match status" value="1"/>
</dbReference>
<dbReference type="SUPFAM" id="SSF55797">
    <property type="entry name" value="PR-1-like"/>
    <property type="match status" value="1"/>
</dbReference>
<dbReference type="AlphaFoldDB" id="A0A2K8JNI2"/>
<dbReference type="Pfam" id="PF00188">
    <property type="entry name" value="CAP"/>
    <property type="match status" value="1"/>
</dbReference>
<dbReference type="PANTHER" id="PTHR10334">
    <property type="entry name" value="CYSTEINE-RICH SECRETORY PROTEIN-RELATED"/>
    <property type="match status" value="1"/>
</dbReference>
<dbReference type="InterPro" id="IPR014044">
    <property type="entry name" value="CAP_dom"/>
</dbReference>
<dbReference type="InterPro" id="IPR035940">
    <property type="entry name" value="CAP_sf"/>
</dbReference>
<evidence type="ECO:0000313" key="4">
    <source>
        <dbReference type="EMBL" id="ATU82446.1"/>
    </source>
</evidence>
<protein>
    <submittedName>
        <fullName evidence="4">Venom CRiSP</fullName>
    </submittedName>
</protein>
<proteinExistence type="evidence at transcript level"/>
<organism evidence="4">
    <name type="scientific">Lethocerus distinctifemur</name>
    <dbReference type="NCBI Taxonomy" id="280095"/>
    <lineage>
        <taxon>Eukaryota</taxon>
        <taxon>Metazoa</taxon>
        <taxon>Ecdysozoa</taxon>
        <taxon>Arthropoda</taxon>
        <taxon>Hexapoda</taxon>
        <taxon>Insecta</taxon>
        <taxon>Pterygota</taxon>
        <taxon>Neoptera</taxon>
        <taxon>Paraneoptera</taxon>
        <taxon>Hemiptera</taxon>
        <taxon>Heteroptera</taxon>
        <taxon>Panheteroptera</taxon>
        <taxon>Nepomorpha</taxon>
        <taxon>Belostomatidae</taxon>
        <taxon>Lethocerinae</taxon>
        <taxon>Lethocerus</taxon>
    </lineage>
</organism>
<reference evidence="4" key="1">
    <citation type="journal article" date="2018" name="Cell. Mol. Life Sci.">
        <title>Giant fish-killing water bug reveals ancient and dynamic venom evolution in Heteroptera.</title>
        <authorList>
            <person name="Walker A.A."/>
            <person name="Hernandez-Vargas M.J."/>
            <person name="Corzo G."/>
            <person name="Fry B.G."/>
            <person name="King G.F."/>
        </authorList>
    </citation>
    <scope>NUCLEOTIDE SEQUENCE</scope>
</reference>
<name>A0A2K8JNI2_9HEMI</name>
<feature type="region of interest" description="Disordered" evidence="1">
    <location>
        <begin position="199"/>
        <end position="228"/>
    </location>
</feature>
<evidence type="ECO:0000259" key="3">
    <source>
        <dbReference type="SMART" id="SM00198"/>
    </source>
</evidence>
<dbReference type="EMBL" id="MF683305">
    <property type="protein sequence ID" value="ATU82446.1"/>
    <property type="molecule type" value="mRNA"/>
</dbReference>
<evidence type="ECO:0000256" key="2">
    <source>
        <dbReference type="SAM" id="SignalP"/>
    </source>
</evidence>
<dbReference type="Gene3D" id="3.40.33.10">
    <property type="entry name" value="CAP"/>
    <property type="match status" value="1"/>
</dbReference>
<evidence type="ECO:0000256" key="1">
    <source>
        <dbReference type="SAM" id="MobiDB-lite"/>
    </source>
</evidence>
<dbReference type="PROSITE" id="PS01009">
    <property type="entry name" value="CRISP_1"/>
    <property type="match status" value="1"/>
</dbReference>